<feature type="coiled-coil region" evidence="1">
    <location>
        <begin position="487"/>
        <end position="546"/>
    </location>
</feature>
<keyword evidence="3" id="KW-1185">Reference proteome</keyword>
<evidence type="ECO:0000313" key="3">
    <source>
        <dbReference type="Proteomes" id="UP000318927"/>
    </source>
</evidence>
<evidence type="ECO:0000313" key="2">
    <source>
        <dbReference type="EMBL" id="QDY86936.1"/>
    </source>
</evidence>
<dbReference type="AlphaFoldDB" id="A0A5B8J706"/>
<keyword evidence="1" id="KW-0175">Coiled coil</keyword>
<feature type="coiled-coil region" evidence="1">
    <location>
        <begin position="54"/>
        <end position="320"/>
    </location>
</feature>
<dbReference type="RefSeq" id="WP_146368521.1">
    <property type="nucleotide sequence ID" value="NZ_CP042295.1"/>
</dbReference>
<evidence type="ECO:0000256" key="1">
    <source>
        <dbReference type="SAM" id="Coils"/>
    </source>
</evidence>
<dbReference type="InterPro" id="IPR019219">
    <property type="entry name" value="DUF2130"/>
</dbReference>
<name>A0A5B8J706_9MOLU</name>
<gene>
    <name evidence="2" type="ORF">FRW55_02040</name>
</gene>
<organism evidence="2 3">
    <name type="scientific">Mycoplasma anserisalpingitidis</name>
    <dbReference type="NCBI Taxonomy" id="519450"/>
    <lineage>
        <taxon>Bacteria</taxon>
        <taxon>Bacillati</taxon>
        <taxon>Mycoplasmatota</taxon>
        <taxon>Mollicutes</taxon>
        <taxon>Mycoplasmataceae</taxon>
        <taxon>Mycoplasma</taxon>
    </lineage>
</organism>
<sequence length="600" mass="71829">MQHIKINCPKCNAIIELTEKVENEIYNFFYENSSKKIKEEINESLKLKYETELQREKNNEFQKFNEQLKKVESEKNNLLNKINELEIKNQTSDERYSLILKDKENQQKNELNELVNKLEKEKNIEVQKIGNQLKELETEKNNLLNKINELETKNNSIDEKYSLILKDKENQHKSEFNDALIKLEKEKNIELQKINEQISKIKLEKNNLLNKISELENKNISMGEKYSLVLKDKENEFKIKLNEKINQIQNENKLKIESLTEEKNKLILLNHDNELKITNKFNEMLNENLNKEKEKYEKIINDKEAEITRIELVNTKLTEEIARVNEIQKNELNTSKVYGISTYGGTLEEYCKDKYMEECDFEIQRYSTFEKDTKLDEENEKGDFIYRLFLDEDKKIEVTSIMFEMKRMMSNENRKNTSFLEKLDRNRKSKKCKYAVLVTTYEPENEIYNNGFKDMSGLYENMYVIRPKQIVEFIKFIVKFERDYYKLKLKEKENDDYNISLLELEKNIHQRVESILTTSGRMDNNLNKMEDEIDSAIKKLEEVKKVFNIFKNRFYSELPNKLNDLELSKIVTAKSYPLLHKKLKEEKENAKNIAEIIEEE</sequence>
<dbReference type="OrthoDB" id="3224137at2"/>
<dbReference type="Proteomes" id="UP000318927">
    <property type="component" value="Chromosome"/>
</dbReference>
<proteinExistence type="predicted"/>
<dbReference type="Pfam" id="PF09903">
    <property type="entry name" value="DUF2130"/>
    <property type="match status" value="1"/>
</dbReference>
<dbReference type="EMBL" id="CP042295">
    <property type="protein sequence ID" value="QDY86936.1"/>
    <property type="molecule type" value="Genomic_DNA"/>
</dbReference>
<reference evidence="2 3" key="1">
    <citation type="journal article" date="2019" name="Microbiol. Resour. Announc.">
        <title>Complete Genome Sequences of Three Mycoplasma anserisalpingitis (Mycoplasma sp. 1220) Strains.</title>
        <authorList>
            <person name="Grozner D."/>
            <person name="Forro B."/>
            <person name="Kovacs A.B."/>
            <person name="Marton S."/>
            <person name="Banyai K."/>
            <person name="Kreizinger Z."/>
            <person name="Sulyok K.M."/>
            <person name="Gyuranecz M."/>
        </authorList>
    </citation>
    <scope>NUCLEOTIDE SEQUENCE [LARGE SCALE GENOMIC DNA]</scope>
    <source>
        <strain evidence="2 3">ATCC:BAA-2147</strain>
    </source>
</reference>
<protein>
    <submittedName>
        <fullName evidence="2">DUF2130 domain-containing protein</fullName>
    </submittedName>
</protein>
<dbReference type="KEGG" id="mans:FRW55_02040"/>
<accession>A0A5B8J706</accession>